<feature type="region of interest" description="Disordered" evidence="1">
    <location>
        <begin position="152"/>
        <end position="177"/>
    </location>
</feature>
<accession>A0AA40ECR5</accession>
<reference evidence="3" key="1">
    <citation type="submission" date="2023-06" db="EMBL/GenBank/DDBJ databases">
        <title>Genome-scale phylogeny and comparative genomics of the fungal order Sordariales.</title>
        <authorList>
            <consortium name="Lawrence Berkeley National Laboratory"/>
            <person name="Hensen N."/>
            <person name="Bonometti L."/>
            <person name="Westerberg I."/>
            <person name="Brannstrom I.O."/>
            <person name="Guillou S."/>
            <person name="Cros-Aarteil S."/>
            <person name="Calhoun S."/>
            <person name="Haridas S."/>
            <person name="Kuo A."/>
            <person name="Mondo S."/>
            <person name="Pangilinan J."/>
            <person name="Riley R."/>
            <person name="LaButti K."/>
            <person name="Andreopoulos B."/>
            <person name="Lipzen A."/>
            <person name="Chen C."/>
            <person name="Yanf M."/>
            <person name="Daum C."/>
            <person name="Ng V."/>
            <person name="Clum A."/>
            <person name="Steindorff A."/>
            <person name="Ohm R."/>
            <person name="Martin F."/>
            <person name="Silar P."/>
            <person name="Natvig D."/>
            <person name="Lalanne C."/>
            <person name="Gautier V."/>
            <person name="Ament-velasquez S.L."/>
            <person name="Kruys A."/>
            <person name="Hutchinson M.I."/>
            <person name="Powell A.J."/>
            <person name="Barry K."/>
            <person name="Miller A.N."/>
            <person name="Grigoriev I.V."/>
            <person name="Debuchy R."/>
            <person name="Gladieux P."/>
            <person name="Thoren M.H."/>
            <person name="Johannesson H."/>
        </authorList>
    </citation>
    <scope>NUCLEOTIDE SEQUENCE</scope>
    <source>
        <strain evidence="3">SMH2392-1A</strain>
    </source>
</reference>
<sequence length="544" mass="62603">MNRLPSEVKHMVVQNIPDRDSKQALACVSREWQVVVERFTFEDLQVFSNQEYDEQSEAENPSVDEPINSWEMFKQCFSGGNEYRRVYLRHLVYRIVLAPYASSENDKEPESRLVRRRNDVRATHAVHKLLRFLSEWSPNLKSRLTLKMFAESPSDRQHWGPDNNNTPERTHDVTTPRPRRGLWYPDEYVYPGHRRWINSQLSILDHIPADSDPSDSDLNADGRPLSSVPLISTLHIGPYNGPKGRRFDPSRQVWLTSLMPELETTEWSGDHYGNPGICSHIHDDITKAIEKYSLPPTLKHLEFHFDHDRLPDPRVLVIPREFVPPSEAIQESQVIDDGGLPAALPDKAEEEPFWKELERLDVYFETTSPTGMRYFQFNTVPRSVAPIYYRGPLNNRPIYAAQSREDFLAVAAEEAILIQPRWSQMSFWGSRLPDDVVVVPFLQAFVQAITRMPKIRSACLHTLIPGPQRPPHRVLWGVTTGSWRPTPELRAMCLAASWLRFGMDAELVFLPENRRPKSAAKIGGPFWLKTPGSDPISQCGDRRC</sequence>
<dbReference type="RefSeq" id="XP_060304092.1">
    <property type="nucleotide sequence ID" value="XM_060444785.1"/>
</dbReference>
<gene>
    <name evidence="3" type="ORF">B0T26DRAFT_747030</name>
</gene>
<comment type="caution">
    <text evidence="3">The sequence shown here is derived from an EMBL/GenBank/DDBJ whole genome shotgun (WGS) entry which is preliminary data.</text>
</comment>
<evidence type="ECO:0000313" key="4">
    <source>
        <dbReference type="Proteomes" id="UP001172101"/>
    </source>
</evidence>
<protein>
    <recommendedName>
        <fullName evidence="2">F-box domain-containing protein</fullName>
    </recommendedName>
</protein>
<dbReference type="AlphaFoldDB" id="A0AA40ECR5"/>
<dbReference type="Proteomes" id="UP001172101">
    <property type="component" value="Unassembled WGS sequence"/>
</dbReference>
<evidence type="ECO:0000313" key="3">
    <source>
        <dbReference type="EMBL" id="KAK0735215.1"/>
    </source>
</evidence>
<dbReference type="EMBL" id="JAUIRO010000001">
    <property type="protein sequence ID" value="KAK0735215.1"/>
    <property type="molecule type" value="Genomic_DNA"/>
</dbReference>
<keyword evidence="4" id="KW-1185">Reference proteome</keyword>
<dbReference type="GeneID" id="85328055"/>
<name>A0AA40ECR5_9PEZI</name>
<evidence type="ECO:0000256" key="1">
    <source>
        <dbReference type="SAM" id="MobiDB-lite"/>
    </source>
</evidence>
<feature type="domain" description="F-box" evidence="2">
    <location>
        <begin position="1"/>
        <end position="44"/>
    </location>
</feature>
<dbReference type="InterPro" id="IPR001810">
    <property type="entry name" value="F-box_dom"/>
</dbReference>
<dbReference type="PROSITE" id="PS50181">
    <property type="entry name" value="FBOX"/>
    <property type="match status" value="1"/>
</dbReference>
<evidence type="ECO:0000259" key="2">
    <source>
        <dbReference type="PROSITE" id="PS50181"/>
    </source>
</evidence>
<organism evidence="3 4">
    <name type="scientific">Lasiosphaeria miniovina</name>
    <dbReference type="NCBI Taxonomy" id="1954250"/>
    <lineage>
        <taxon>Eukaryota</taxon>
        <taxon>Fungi</taxon>
        <taxon>Dikarya</taxon>
        <taxon>Ascomycota</taxon>
        <taxon>Pezizomycotina</taxon>
        <taxon>Sordariomycetes</taxon>
        <taxon>Sordariomycetidae</taxon>
        <taxon>Sordariales</taxon>
        <taxon>Lasiosphaeriaceae</taxon>
        <taxon>Lasiosphaeria</taxon>
    </lineage>
</organism>
<proteinExistence type="predicted"/>